<dbReference type="Pfam" id="PF00373">
    <property type="entry name" value="FERM_M"/>
    <property type="match status" value="1"/>
</dbReference>
<evidence type="ECO:0000256" key="4">
    <source>
        <dbReference type="ARBA" id="ARBA00022525"/>
    </source>
</evidence>
<evidence type="ECO:0000256" key="12">
    <source>
        <dbReference type="PROSITE-ProRule" id="PRU00168"/>
    </source>
</evidence>
<feature type="compositionally biased region" description="Polar residues" evidence="13">
    <location>
        <begin position="409"/>
        <end position="420"/>
    </location>
</feature>
<keyword evidence="8" id="KW-0528">Neurotoxin</keyword>
<evidence type="ECO:0000256" key="6">
    <source>
        <dbReference type="ARBA" id="ARBA00022656"/>
    </source>
</evidence>
<evidence type="ECO:0000256" key="10">
    <source>
        <dbReference type="ARBA" id="ARBA00023298"/>
    </source>
</evidence>
<dbReference type="InterPro" id="IPR002110">
    <property type="entry name" value="Ankyrin_rpt"/>
</dbReference>
<dbReference type="Pfam" id="PF00617">
    <property type="entry name" value="RasGEF"/>
    <property type="match status" value="1"/>
</dbReference>
<evidence type="ECO:0000256" key="3">
    <source>
        <dbReference type="ARBA" id="ARBA00022483"/>
    </source>
</evidence>
<feature type="compositionally biased region" description="Basic and acidic residues" evidence="13">
    <location>
        <begin position="858"/>
        <end position="867"/>
    </location>
</feature>
<feature type="region of interest" description="Disordered" evidence="13">
    <location>
        <begin position="1599"/>
        <end position="1623"/>
    </location>
</feature>
<sequence>MYCSFADQSGKDRLKAKVGNVPQQSGAPVFTAGFSSSSESAMRSDDDAQIPEQHHITVDEEKEAQVTVHAAPSISCGCSCSPSCHSLASSINDLSFEAEQLDRAVRTNDTQVVRRMLEIHHGSLLLDKSSEGSQDFPFLRKSLDRVDLSPSLEPQRPPIFGNALHLSVECNSLDVARILLKYGMDPNEPGIPPSSVEVWRRGSCTSSNFLSPCSFKHTPSTKKYLLSSRQCLEPQLRTVYISADDKRVFYDDHYTREVLYTLAPLFLAVAIGNATMVHLLLKYGASPRVQDGYGVTPLHLATCQSKVSWSCVRLLLERGAKINLPNHQGVCPHQLLDSSDLGLMQKSLVEDAFSCFLAHPVSRVEGEESFLSTGNSFRNYFLLRRFQEGKTTSRQSSKVKEVEEETSHQESLQRNSLENSSHTEDDVSDMLDCTDQRRCSSTKSKGRTRTPSEPSETRVSRAEVNLYVLTKMATNDECLLPLLTNFHFHLPAIIELTDNVSGQRLHKPTAVFLEQLLKTTYQHFLSTRQTHALCLLLRVAVGCLRAGQSLQYSGLLLINKVIDACVVHALPLDQGSGGGADGPSSILSGTCTQLLLNALNNGITLQKRGVGIRLHCTPSHRWRDCSYHCLQILSGRALLYCCHLETVQSKLMEEAHLKILVSALDSTHDPQLLCLVLQAVCILSMNPAFHRALSESGLLDYLTQLLLPSDEWYYTNHSTQYARYVKHHAARILVYLGQELHIKINIFDTFDDTDVTHDSPEDDYIRRTSLTPTTKSSASLEYLTLQMLKDIQKKMRMTDPWDTLRRGSEDSFSYYLTALPMFVHPVILFRLLKHRLLTSLRRNAGENRSRASSAGNEESLRLRRHNDSSPNLQVGRSGLTFLTPLQIPPSSQSDCSASPSPSFKSKKTFRFCSLRRKKSSANESAFNSSHSDTSEADIVAFQRELQNLPTYHNKKSECLLRPRSCSVPRVTLDSSPITRSATTEGSYNLGDWAFPELGSRAQMPSEERALFRLLLEWGQLCPDDLLLDNHREVEEFLDAVGGIGEQYRRWTNDIRSAFGLQENDADTEEKQAEAIRREYETLQRLVVSGDLPCSKEEAALLAGIQLRIEETWPSAGRDADQRLKLRPISEDAKETAECLDEKSGFNSAVSKSTAILRNWMSSNGSKDNNVLEDCVAPMYRTTKNMGKAIKEQKRKLFHSRVYENELHLKKLYIQNCKRLPAYGCRVYQVKERTKKKVNRLLGIGVEKCVLLDSKSLLLTKSQFTSDLEQWRTGGGRSHDQIVLEFRATKWSFIATSPGALRSISTELWEVMQDLNAHFLDDHIIASRQDIDNEIRKSLVQRQGLERSTVYKKELESLQNILHFPEVVALQLTEVEYDLIYKVAPIHYVRQVTLHLSRDGANENAVKSLVKRFQEVSSWVTHIIVSQPTHEDRKAVLSCILRVATTCWNLNNFNTAMEILAGLKSEKLKPFWLSLPEKDNIACLEMLTNALLTPRLSPEYCSAIERALSSPHSRVIPFFGTFLREIKSILRGTPSLVVLAPGDAAELQFISDNYGEDHFFTRIGVGGLINMDKIKRTHEVLKEIQAFHDHVEARSNLEIEEVPPTETAKESEDTDEDESLYEVQSSPNDPFVSLFPVSTKCDNYQLLQFLHHGSTVIHWDEDMSRSALVFLKLEKNNGTITWARPPWSSLKASGPLDYNLISSDYDPISPGFLLKYETSDISYNSIEEGFLDLSSVKEVTLVTCELNNITKRHGIPDDVEKSCLRLHYGSSLSDNRYLELVAPSVVMKLWLKGIEFVIGELKKQKALSDRRISWLKEKYLYLYFEDLVCCGPTPADAIQVFGGRKWTLGSVGSSSSMDTSGFKRVASFGVSTGKLRKKKSQTSLAAIRDCSPKSQSSLTSEILGEYSRRSPSLRTKRSHLKSADASDDTEFPTTPGFSSNSRYILQYLKYLLLLIQPFVLKKFTKGLR</sequence>
<dbReference type="SMART" id="SM00248">
    <property type="entry name" value="ANK"/>
    <property type="match status" value="3"/>
</dbReference>
<keyword evidence="9" id="KW-0638">Presynaptic neurotoxin</keyword>
<evidence type="ECO:0000256" key="5">
    <source>
        <dbReference type="ARBA" id="ARBA00022537"/>
    </source>
</evidence>
<evidence type="ECO:0000256" key="2">
    <source>
        <dbReference type="ARBA" id="ARBA00004613"/>
    </source>
</evidence>
<dbReference type="CDD" id="cd14473">
    <property type="entry name" value="FERM_B-lobe"/>
    <property type="match status" value="1"/>
</dbReference>
<evidence type="ECO:0000313" key="15">
    <source>
        <dbReference type="EMBL" id="GFQ77539.1"/>
    </source>
</evidence>
<evidence type="ECO:0000256" key="13">
    <source>
        <dbReference type="SAM" id="MobiDB-lite"/>
    </source>
</evidence>
<reference evidence="15" key="1">
    <citation type="submission" date="2020-07" db="EMBL/GenBank/DDBJ databases">
        <title>Multicomponent nature underlies the extraordinary mechanical properties of spider dragline silk.</title>
        <authorList>
            <person name="Kono N."/>
            <person name="Nakamura H."/>
            <person name="Mori M."/>
            <person name="Yoshida Y."/>
            <person name="Ohtoshi R."/>
            <person name="Malay A.D."/>
            <person name="Moran D.A.P."/>
            <person name="Tomita M."/>
            <person name="Numata K."/>
            <person name="Arakawa K."/>
        </authorList>
    </citation>
    <scope>NUCLEOTIDE SEQUENCE</scope>
</reference>
<proteinExistence type="predicted"/>
<keyword evidence="10" id="KW-1053">Target membrane</keyword>
<dbReference type="PROSITE" id="PS50088">
    <property type="entry name" value="ANK_REPEAT"/>
    <property type="match status" value="2"/>
</dbReference>
<dbReference type="Gene3D" id="1.25.40.20">
    <property type="entry name" value="Ankyrin repeat-containing domain"/>
    <property type="match status" value="1"/>
</dbReference>
<dbReference type="SMART" id="SM00147">
    <property type="entry name" value="RasGEF"/>
    <property type="match status" value="1"/>
</dbReference>
<keyword evidence="7 12" id="KW-0344">Guanine-nucleotide releasing factor</keyword>
<dbReference type="InterPro" id="IPR023578">
    <property type="entry name" value="Ras_GEF_dom_sf"/>
</dbReference>
<dbReference type="OrthoDB" id="6424782at2759"/>
<accession>A0A8X6KLB5</accession>
<dbReference type="InterPro" id="IPR008937">
    <property type="entry name" value="Ras-like_GEF"/>
</dbReference>
<dbReference type="Gene3D" id="1.10.840.10">
    <property type="entry name" value="Ras guanine-nucleotide exchange factors catalytic domain"/>
    <property type="match status" value="1"/>
</dbReference>
<evidence type="ECO:0000256" key="9">
    <source>
        <dbReference type="ARBA" id="ARBA00023028"/>
    </source>
</evidence>
<dbReference type="GO" id="GO:0090729">
    <property type="term" value="F:toxin activity"/>
    <property type="evidence" value="ECO:0007669"/>
    <property type="project" value="UniProtKB-KW"/>
</dbReference>
<dbReference type="InterPro" id="IPR036964">
    <property type="entry name" value="RASGEF_cat_dom_sf"/>
</dbReference>
<keyword evidence="3" id="KW-0268">Exocytosis</keyword>
<feature type="region of interest" description="Disordered" evidence="13">
    <location>
        <begin position="392"/>
        <end position="457"/>
    </location>
</feature>
<dbReference type="GO" id="GO:0044231">
    <property type="term" value="C:host cell presynaptic membrane"/>
    <property type="evidence" value="ECO:0007669"/>
    <property type="project" value="UniProtKB-KW"/>
</dbReference>
<dbReference type="SUPFAM" id="SSF48403">
    <property type="entry name" value="Ankyrin repeat"/>
    <property type="match status" value="1"/>
</dbReference>
<keyword evidence="5" id="KW-1052">Target cell membrane</keyword>
<keyword evidence="10" id="KW-0472">Membrane</keyword>
<feature type="repeat" description="ANK" evidence="11">
    <location>
        <begin position="260"/>
        <end position="292"/>
    </location>
</feature>
<comment type="subcellular location">
    <subcellularLocation>
        <location evidence="2">Secreted</location>
    </subcellularLocation>
    <subcellularLocation>
        <location evidence="1">Target cell membrane</location>
    </subcellularLocation>
</comment>
<dbReference type="GO" id="GO:0044218">
    <property type="term" value="C:other organism cell membrane"/>
    <property type="evidence" value="ECO:0007669"/>
    <property type="project" value="UniProtKB-KW"/>
</dbReference>
<dbReference type="SUPFAM" id="SSF48366">
    <property type="entry name" value="Ras GEF"/>
    <property type="match status" value="1"/>
</dbReference>
<feature type="compositionally biased region" description="Basic and acidic residues" evidence="13">
    <location>
        <begin position="398"/>
        <end position="408"/>
    </location>
</feature>
<gene>
    <name evidence="15" type="primary">plc-1</name>
    <name evidence="15" type="ORF">TNCT_137081</name>
</gene>
<evidence type="ECO:0000313" key="16">
    <source>
        <dbReference type="Proteomes" id="UP000887116"/>
    </source>
</evidence>
<evidence type="ECO:0000256" key="1">
    <source>
        <dbReference type="ARBA" id="ARBA00004175"/>
    </source>
</evidence>
<dbReference type="PROSITE" id="PS50297">
    <property type="entry name" value="ANK_REP_REGION"/>
    <property type="match status" value="1"/>
</dbReference>
<feature type="compositionally biased region" description="Polar residues" evidence="13">
    <location>
        <begin position="439"/>
        <end position="454"/>
    </location>
</feature>
<evidence type="ECO:0000259" key="14">
    <source>
        <dbReference type="PROSITE" id="PS50009"/>
    </source>
</evidence>
<protein>
    <submittedName>
        <fullName evidence="15">1-phosphatidylinositol 4,5-bisphosphate phosphodiesterase epsilon-1</fullName>
    </submittedName>
</protein>
<dbReference type="Proteomes" id="UP000887116">
    <property type="component" value="Unassembled WGS sequence"/>
</dbReference>
<feature type="region of interest" description="Disordered" evidence="13">
    <location>
        <begin position="844"/>
        <end position="875"/>
    </location>
</feature>
<feature type="repeat" description="ANK" evidence="11">
    <location>
        <begin position="293"/>
        <end position="327"/>
    </location>
</feature>
<dbReference type="InterPro" id="IPR019748">
    <property type="entry name" value="FERM_central"/>
</dbReference>
<evidence type="ECO:0000256" key="7">
    <source>
        <dbReference type="ARBA" id="ARBA00022658"/>
    </source>
</evidence>
<dbReference type="InterPro" id="IPR001895">
    <property type="entry name" value="RASGEF_cat_dom"/>
</dbReference>
<comment type="caution">
    <text evidence="15">The sequence shown here is derived from an EMBL/GenBank/DDBJ whole genome shotgun (WGS) entry which is preliminary data.</text>
</comment>
<feature type="region of interest" description="Disordered" evidence="13">
    <location>
        <begin position="1904"/>
        <end position="1932"/>
    </location>
</feature>
<name>A0A8X6KLB5_TRICU</name>
<dbReference type="SUPFAM" id="SSF48371">
    <property type="entry name" value="ARM repeat"/>
    <property type="match status" value="1"/>
</dbReference>
<dbReference type="InterPro" id="IPR011989">
    <property type="entry name" value="ARM-like"/>
</dbReference>
<evidence type="ECO:0000256" key="8">
    <source>
        <dbReference type="ARBA" id="ARBA00022699"/>
    </source>
</evidence>
<keyword evidence="16" id="KW-1185">Reference proteome</keyword>
<dbReference type="GO" id="GO:0005576">
    <property type="term" value="C:extracellular region"/>
    <property type="evidence" value="ECO:0007669"/>
    <property type="project" value="UniProtKB-SubCell"/>
</dbReference>
<evidence type="ECO:0000256" key="11">
    <source>
        <dbReference type="PROSITE-ProRule" id="PRU00023"/>
    </source>
</evidence>
<dbReference type="PANTHER" id="PTHR23113">
    <property type="entry name" value="GUANINE NUCLEOTIDE EXCHANGE FACTOR"/>
    <property type="match status" value="1"/>
</dbReference>
<dbReference type="GO" id="GO:0007265">
    <property type="term" value="P:Ras protein signal transduction"/>
    <property type="evidence" value="ECO:0007669"/>
    <property type="project" value="TreeGrafter"/>
</dbReference>
<organism evidence="15 16">
    <name type="scientific">Trichonephila clavata</name>
    <name type="common">Joro spider</name>
    <name type="synonym">Nephila clavata</name>
    <dbReference type="NCBI Taxonomy" id="2740835"/>
    <lineage>
        <taxon>Eukaryota</taxon>
        <taxon>Metazoa</taxon>
        <taxon>Ecdysozoa</taxon>
        <taxon>Arthropoda</taxon>
        <taxon>Chelicerata</taxon>
        <taxon>Arachnida</taxon>
        <taxon>Araneae</taxon>
        <taxon>Araneomorphae</taxon>
        <taxon>Entelegynae</taxon>
        <taxon>Araneoidea</taxon>
        <taxon>Nephilidae</taxon>
        <taxon>Trichonephila</taxon>
    </lineage>
</organism>
<dbReference type="GO" id="GO:0006887">
    <property type="term" value="P:exocytosis"/>
    <property type="evidence" value="ECO:0007669"/>
    <property type="project" value="UniProtKB-KW"/>
</dbReference>
<dbReference type="Pfam" id="PF12796">
    <property type="entry name" value="Ank_2"/>
    <property type="match status" value="1"/>
</dbReference>
<dbReference type="Gene3D" id="1.25.10.10">
    <property type="entry name" value="Leucine-rich Repeat Variant"/>
    <property type="match status" value="1"/>
</dbReference>
<dbReference type="PROSITE" id="PS50009">
    <property type="entry name" value="RASGEF_CAT"/>
    <property type="match status" value="1"/>
</dbReference>
<dbReference type="InterPro" id="IPR016024">
    <property type="entry name" value="ARM-type_fold"/>
</dbReference>
<dbReference type="InterPro" id="IPR036770">
    <property type="entry name" value="Ankyrin_rpt-contain_sf"/>
</dbReference>
<dbReference type="GO" id="GO:0005085">
    <property type="term" value="F:guanyl-nucleotide exchange factor activity"/>
    <property type="evidence" value="ECO:0007669"/>
    <property type="project" value="UniProtKB-KW"/>
</dbReference>
<dbReference type="GO" id="GO:0005886">
    <property type="term" value="C:plasma membrane"/>
    <property type="evidence" value="ECO:0007669"/>
    <property type="project" value="TreeGrafter"/>
</dbReference>
<keyword evidence="4" id="KW-0964">Secreted</keyword>
<feature type="domain" description="Ras-GEF" evidence="14">
    <location>
        <begin position="1363"/>
        <end position="1629"/>
    </location>
</feature>
<dbReference type="EMBL" id="BMAO01031773">
    <property type="protein sequence ID" value="GFQ77539.1"/>
    <property type="molecule type" value="Genomic_DNA"/>
</dbReference>
<keyword evidence="6" id="KW-0800">Toxin</keyword>
<keyword evidence="11" id="KW-0040">ANK repeat</keyword>
<dbReference type="PANTHER" id="PTHR23113:SF368">
    <property type="entry name" value="CELL DIVISION CONTROL PROTEIN 25"/>
    <property type="match status" value="1"/>
</dbReference>